<feature type="region of interest" description="Disordered" evidence="1">
    <location>
        <begin position="925"/>
        <end position="975"/>
    </location>
</feature>
<feature type="compositionally biased region" description="Polar residues" evidence="1">
    <location>
        <begin position="807"/>
        <end position="822"/>
    </location>
</feature>
<feature type="compositionally biased region" description="Low complexity" evidence="1">
    <location>
        <begin position="711"/>
        <end position="725"/>
    </location>
</feature>
<evidence type="ECO:0000313" key="4">
    <source>
        <dbReference type="Proteomes" id="UP001642540"/>
    </source>
</evidence>
<feature type="compositionally biased region" description="Low complexity" evidence="1">
    <location>
        <begin position="865"/>
        <end position="874"/>
    </location>
</feature>
<feature type="compositionally biased region" description="Low complexity" evidence="1">
    <location>
        <begin position="756"/>
        <end position="765"/>
    </location>
</feature>
<feature type="compositionally biased region" description="Low complexity" evidence="1">
    <location>
        <begin position="947"/>
        <end position="958"/>
    </location>
</feature>
<dbReference type="InterPro" id="IPR002219">
    <property type="entry name" value="PKC_DAG/PE"/>
</dbReference>
<evidence type="ECO:0000259" key="2">
    <source>
        <dbReference type="PROSITE" id="PS50081"/>
    </source>
</evidence>
<reference evidence="3 4" key="1">
    <citation type="submission" date="2024-08" db="EMBL/GenBank/DDBJ databases">
        <authorList>
            <person name="Cucini C."/>
            <person name="Frati F."/>
        </authorList>
    </citation>
    <scope>NUCLEOTIDE SEQUENCE [LARGE SCALE GENOMIC DNA]</scope>
</reference>
<name>A0ABP1QWN2_9HEXA</name>
<dbReference type="CDD" id="cd15489">
    <property type="entry name" value="PHD_SF"/>
    <property type="match status" value="1"/>
</dbReference>
<feature type="region of interest" description="Disordered" evidence="1">
    <location>
        <begin position="458"/>
        <end position="519"/>
    </location>
</feature>
<feature type="region of interest" description="Disordered" evidence="1">
    <location>
        <begin position="1212"/>
        <end position="1236"/>
    </location>
</feature>
<feature type="region of interest" description="Disordered" evidence="1">
    <location>
        <begin position="1026"/>
        <end position="1054"/>
    </location>
</feature>
<sequence>MDSKSGVGIHSTSTSRACGNLTKKKPEDGDGRNSTTEECDSTTDSNSQFRVGEPVFYIEGEALLFCTVELVQGKRVKLAYDDGTIKFASISQIKKVETACSPVKEEVEEVKLKSCPISPPLLPPNDTGGGVSKKKSTKCDVNGQVTPKENHQVTCGSCGTQKIITRKKAMELLPYNQYNCRKCINKSKTSKNNGVPIMAAAHYLGANSRQRQRSSETNGGMDPHKLRMLEHGIANGVVFRSESDKCLHCRNQIAEKVSLHCTMCERPCHPSCLALTPPPLPGDIFWSIICHVCGTQKHNDSPENDSQKLYSSRRSISSWSDVAYLLLSCLGCMHPNDKFFDLDKQIIPFWEEYVSRLHLPRQYKTAQDSDRRSHLLLALNNASLRFLKDDRKKSEHWSIKESTTRSIQMVKVIKPPAVTPGRGVTAAGFPISVRASNPEAASVAMSNIAQTIATQAAANKANNQGVPPPKNSPSHISPKTSSLKSSGASTVGPSSGTTKKQSKSDQAAPVAKKTGSELNNGVQWKNNIWPQSKFGGTKFLPELPKSTANAVLGNPVGGDSSSSNLPLYPTVGPSQRVQQIQQQKQHTVILQPSVGGAARVTGVVVASSSSSATTSQAPETSNNRVGGIGSYPVRKNGSPILSKSIRVEALERKKDVVVVDNTNSANNSCSFASDNKKKSEDVIRESPGFNNQLNQQRAPVKRKLSIPAKTSTDSSPPASSSSSQSRSDDHDLTSAAKKVKLSLPSSTDVTSKRLPSSSSLHSSDSPADVMDHQGQGVNSSGKGRTDVLAITYDKAGQAFSTPIKNSIGATSTSSSPLTNGAQAQVPDRKSGSVEEEITKEKTNTNVTTSPRVFKHASVSTPGAASPCKPSSSSPVAERRMRPVRLKRAVVANAQAEKQSKETELGGKLGKRVNGKILSNAATAALNTAKSRGRPKKPFRQLVRRPVGNQGFNLGQFNGSVDKKNDSASTDTVNESEFSWKGATVADLLEHGHGYRLGCLPKAPEGKEEMVEMKESAIKHLREELAPRPPSYWSTSSSLTMNHSKKSANQRSRKDLKDTDSYYISGCRRDEKGVQYQVVWRDGQGFETTSDDEQELGIEFGSEYMYFQDYDFFQHFFDKVPVDSNAGGDESGSDCDNNMEQGGNDEGGEPSSKKVSVGNNCNGDGVQKGTIAASEPGAVKAEPRDVENASGITQNGKKWAEKALEKDADVAKNGEDNEAVAHDDGSDPIIIDLTDSP</sequence>
<feature type="compositionally biased region" description="Polar residues" evidence="1">
    <location>
        <begin position="743"/>
        <end position="755"/>
    </location>
</feature>
<dbReference type="Proteomes" id="UP001642540">
    <property type="component" value="Unassembled WGS sequence"/>
</dbReference>
<feature type="region of interest" description="Disordered" evidence="1">
    <location>
        <begin position="686"/>
        <end position="783"/>
    </location>
</feature>
<feature type="compositionally biased region" description="Basic residues" evidence="1">
    <location>
        <begin position="930"/>
        <end position="942"/>
    </location>
</feature>
<feature type="compositionally biased region" description="Basic and acidic residues" evidence="1">
    <location>
        <begin position="1212"/>
        <end position="1224"/>
    </location>
</feature>
<feature type="domain" description="Phorbol-ester/DAG-type" evidence="2">
    <location>
        <begin position="230"/>
        <end position="280"/>
    </location>
</feature>
<gene>
    <name evidence="3" type="ORF">ODALV1_LOCUS13912</name>
</gene>
<comment type="caution">
    <text evidence="3">The sequence shown here is derived from an EMBL/GenBank/DDBJ whole genome shotgun (WGS) entry which is preliminary data.</text>
</comment>
<dbReference type="PROSITE" id="PS50081">
    <property type="entry name" value="ZF_DAG_PE_2"/>
    <property type="match status" value="1"/>
</dbReference>
<feature type="region of interest" description="Disordered" evidence="1">
    <location>
        <begin position="1123"/>
        <end position="1196"/>
    </location>
</feature>
<feature type="region of interest" description="Disordered" evidence="1">
    <location>
        <begin position="856"/>
        <end position="879"/>
    </location>
</feature>
<evidence type="ECO:0000313" key="3">
    <source>
        <dbReference type="EMBL" id="CAL8110027.1"/>
    </source>
</evidence>
<dbReference type="EMBL" id="CAXLJM020000043">
    <property type="protein sequence ID" value="CAL8110027.1"/>
    <property type="molecule type" value="Genomic_DNA"/>
</dbReference>
<feature type="compositionally biased region" description="Polar residues" evidence="1">
    <location>
        <begin position="688"/>
        <end position="697"/>
    </location>
</feature>
<feature type="region of interest" description="Disordered" evidence="1">
    <location>
        <begin position="807"/>
        <end position="844"/>
    </location>
</feature>
<proteinExistence type="predicted"/>
<protein>
    <recommendedName>
        <fullName evidence="2">Phorbol-ester/DAG-type domain-containing protein</fullName>
    </recommendedName>
</protein>
<organism evidence="3 4">
    <name type="scientific">Orchesella dallaii</name>
    <dbReference type="NCBI Taxonomy" id="48710"/>
    <lineage>
        <taxon>Eukaryota</taxon>
        <taxon>Metazoa</taxon>
        <taxon>Ecdysozoa</taxon>
        <taxon>Arthropoda</taxon>
        <taxon>Hexapoda</taxon>
        <taxon>Collembola</taxon>
        <taxon>Entomobryomorpha</taxon>
        <taxon>Entomobryoidea</taxon>
        <taxon>Orchesellidae</taxon>
        <taxon>Orchesellinae</taxon>
        <taxon>Orchesella</taxon>
    </lineage>
</organism>
<feature type="compositionally biased region" description="Polar residues" evidence="1">
    <location>
        <begin position="472"/>
        <end position="499"/>
    </location>
</feature>
<dbReference type="Gene3D" id="3.90.980.20">
    <property type="match status" value="1"/>
</dbReference>
<feature type="compositionally biased region" description="Polar residues" evidence="1">
    <location>
        <begin position="1031"/>
        <end position="1041"/>
    </location>
</feature>
<feature type="compositionally biased region" description="Polar residues" evidence="1">
    <location>
        <begin position="1152"/>
        <end position="1161"/>
    </location>
</feature>
<feature type="region of interest" description="Disordered" evidence="1">
    <location>
        <begin position="1"/>
        <end position="47"/>
    </location>
</feature>
<feature type="compositionally biased region" description="Basic and acidic residues" evidence="1">
    <location>
        <begin position="826"/>
        <end position="842"/>
    </location>
</feature>
<accession>A0ABP1QWN2</accession>
<evidence type="ECO:0000256" key="1">
    <source>
        <dbReference type="SAM" id="MobiDB-lite"/>
    </source>
</evidence>
<feature type="region of interest" description="Disordered" evidence="1">
    <location>
        <begin position="608"/>
        <end position="631"/>
    </location>
</feature>
<feature type="compositionally biased region" description="Polar residues" evidence="1">
    <location>
        <begin position="966"/>
        <end position="975"/>
    </location>
</feature>
<keyword evidence="4" id="KW-1185">Reference proteome</keyword>